<accession>X1AVD4</accession>
<protein>
    <submittedName>
        <fullName evidence="1">Uncharacterized protein</fullName>
    </submittedName>
</protein>
<reference evidence="1" key="1">
    <citation type="journal article" date="2014" name="Front. Microbiol.">
        <title>High frequency of phylogenetically diverse reductive dehalogenase-homologous genes in deep subseafloor sedimentary metagenomes.</title>
        <authorList>
            <person name="Kawai M."/>
            <person name="Futagami T."/>
            <person name="Toyoda A."/>
            <person name="Takaki Y."/>
            <person name="Nishi S."/>
            <person name="Hori S."/>
            <person name="Arai W."/>
            <person name="Tsubouchi T."/>
            <person name="Morono Y."/>
            <person name="Uchiyama I."/>
            <person name="Ito T."/>
            <person name="Fujiyama A."/>
            <person name="Inagaki F."/>
            <person name="Takami H."/>
        </authorList>
    </citation>
    <scope>NUCLEOTIDE SEQUENCE</scope>
    <source>
        <strain evidence="1">Expedition CK06-06</strain>
    </source>
</reference>
<proteinExistence type="predicted"/>
<sequence>LTGWIQSASDTSIIWDLVVVRSYSTTDTRTNVSDTVDIDVLLEYEFDDSYVDDGTVQINSILAIYQGSGIWRISESQSSVQSITYDTVSCLDNSFNITNVNQNSQSEEIIWDRILVTSYDVVDDHVNIDDVVNIDVTLTYEYDSVSVVDGAVTINGVTAAHLGAGVWRIVQTRASIQSVTYNSVVCSGNLNDIAVVNQNSLSQEVIWDQIVVQSYAVLDNRVSVDDNVSIDFVLHYGYDDSPVLDGSVSINAIDADHQGSGVWRINDTRSSVQLVDYDTVSCSGNTHGITNVDQ</sequence>
<evidence type="ECO:0000313" key="1">
    <source>
        <dbReference type="EMBL" id="GAG86665.1"/>
    </source>
</evidence>
<feature type="non-terminal residue" evidence="1">
    <location>
        <position position="294"/>
    </location>
</feature>
<feature type="non-terminal residue" evidence="1">
    <location>
        <position position="1"/>
    </location>
</feature>
<name>X1AVD4_9ZZZZ</name>
<organism evidence="1">
    <name type="scientific">marine sediment metagenome</name>
    <dbReference type="NCBI Taxonomy" id="412755"/>
    <lineage>
        <taxon>unclassified sequences</taxon>
        <taxon>metagenomes</taxon>
        <taxon>ecological metagenomes</taxon>
    </lineage>
</organism>
<dbReference type="EMBL" id="BART01019478">
    <property type="protein sequence ID" value="GAG86665.1"/>
    <property type="molecule type" value="Genomic_DNA"/>
</dbReference>
<gene>
    <name evidence="1" type="ORF">S01H4_36438</name>
</gene>
<comment type="caution">
    <text evidence="1">The sequence shown here is derived from an EMBL/GenBank/DDBJ whole genome shotgun (WGS) entry which is preliminary data.</text>
</comment>
<dbReference type="AlphaFoldDB" id="X1AVD4"/>